<keyword evidence="2" id="KW-1185">Reference proteome</keyword>
<organism evidence="2 3">
    <name type="scientific">Meloidogyne incognita</name>
    <name type="common">Southern root-knot nematode worm</name>
    <name type="synonym">Oxyuris incognita</name>
    <dbReference type="NCBI Taxonomy" id="6306"/>
    <lineage>
        <taxon>Eukaryota</taxon>
        <taxon>Metazoa</taxon>
        <taxon>Ecdysozoa</taxon>
        <taxon>Nematoda</taxon>
        <taxon>Chromadorea</taxon>
        <taxon>Rhabditida</taxon>
        <taxon>Tylenchina</taxon>
        <taxon>Tylenchomorpha</taxon>
        <taxon>Tylenchoidea</taxon>
        <taxon>Meloidogynidae</taxon>
        <taxon>Meloidogyninae</taxon>
        <taxon>Meloidogyne</taxon>
        <taxon>Meloidogyne incognita group</taxon>
    </lineage>
</organism>
<accession>A0A914L6B1</accession>
<name>A0A914L6B1_MELIC</name>
<dbReference type="AlphaFoldDB" id="A0A914L6B1"/>
<evidence type="ECO:0000256" key="1">
    <source>
        <dbReference type="SAM" id="MobiDB-lite"/>
    </source>
</evidence>
<sequence>MIDLTCTSAIYEKGVNFYEVDFAVAKPSCILLDNSPRIFKGSKVSHAVKDVKECSQTNDEYKIDQIIDQNNDWNIALVIPHSHHKDPNGDNKENKIRKLLRVKYDKAKREGQIHIASDAANEVNYEFDINVLSASQSARYFKMFREHNINPDICQGNNESHLNKKSKVIVNSANISDQANTPYESGFLVPENVLDRSKGKQPESTGRRQNAGVQSSNYFADESMPNSNSVGNGSSSFLSDNESSTNVNISVNVKPSLEAVEQMDDYSKYFWNDEEDQNLGNP</sequence>
<feature type="region of interest" description="Disordered" evidence="1">
    <location>
        <begin position="180"/>
        <end position="244"/>
    </location>
</feature>
<feature type="compositionally biased region" description="Low complexity" evidence="1">
    <location>
        <begin position="226"/>
        <end position="236"/>
    </location>
</feature>
<evidence type="ECO:0000313" key="3">
    <source>
        <dbReference type="WBParaSite" id="Minc3s00300g09706"/>
    </source>
</evidence>
<dbReference type="Proteomes" id="UP000887563">
    <property type="component" value="Unplaced"/>
</dbReference>
<dbReference type="WBParaSite" id="Minc3s00300g09706">
    <property type="protein sequence ID" value="Minc3s00300g09706"/>
    <property type="gene ID" value="Minc3s00300g09706"/>
</dbReference>
<protein>
    <submittedName>
        <fullName evidence="3">Uncharacterized protein</fullName>
    </submittedName>
</protein>
<proteinExistence type="predicted"/>
<evidence type="ECO:0000313" key="2">
    <source>
        <dbReference type="Proteomes" id="UP000887563"/>
    </source>
</evidence>
<reference evidence="3" key="1">
    <citation type="submission" date="2022-11" db="UniProtKB">
        <authorList>
            <consortium name="WormBaseParasite"/>
        </authorList>
    </citation>
    <scope>IDENTIFICATION</scope>
</reference>
<feature type="compositionally biased region" description="Polar residues" evidence="1">
    <location>
        <begin position="202"/>
        <end position="218"/>
    </location>
</feature>